<keyword evidence="8 15" id="KW-0547">Nucleotide-binding</keyword>
<keyword evidence="4" id="KW-0723">Serine/threonine-protein kinase</keyword>
<feature type="region of interest" description="Disordered" evidence="16">
    <location>
        <begin position="452"/>
        <end position="495"/>
    </location>
</feature>
<dbReference type="GO" id="GO:0005524">
    <property type="term" value="F:ATP binding"/>
    <property type="evidence" value="ECO:0007669"/>
    <property type="project" value="UniProtKB-UniRule"/>
</dbReference>
<dbReference type="EMBL" id="LSRX01000427">
    <property type="protein sequence ID" value="OLP97613.1"/>
    <property type="molecule type" value="Genomic_DNA"/>
</dbReference>
<evidence type="ECO:0000256" key="8">
    <source>
        <dbReference type="ARBA" id="ARBA00022741"/>
    </source>
</evidence>
<evidence type="ECO:0000256" key="6">
    <source>
        <dbReference type="ARBA" id="ARBA00022723"/>
    </source>
</evidence>
<keyword evidence="9 18" id="KW-0418">Kinase</keyword>
<reference evidence="18 19" key="1">
    <citation type="submission" date="2016-02" db="EMBL/GenBank/DDBJ databases">
        <title>Genome analysis of coral dinoflagellate symbionts highlights evolutionary adaptations to a symbiotic lifestyle.</title>
        <authorList>
            <person name="Aranda M."/>
            <person name="Li Y."/>
            <person name="Liew Y.J."/>
            <person name="Baumgarten S."/>
            <person name="Simakov O."/>
            <person name="Wilson M."/>
            <person name="Piel J."/>
            <person name="Ashoor H."/>
            <person name="Bougouffa S."/>
            <person name="Bajic V.B."/>
            <person name="Ryu T."/>
            <person name="Ravasi T."/>
            <person name="Bayer T."/>
            <person name="Micklem G."/>
            <person name="Kim H."/>
            <person name="Bhak J."/>
            <person name="Lajeunesse T.C."/>
            <person name="Voolstra C.R."/>
        </authorList>
    </citation>
    <scope>NUCLEOTIDE SEQUENCE [LARGE SCALE GENOMIC DNA]</scope>
    <source>
        <strain evidence="18 19">CCMP2467</strain>
    </source>
</reference>
<dbReference type="InterPro" id="IPR000719">
    <property type="entry name" value="Prot_kinase_dom"/>
</dbReference>
<dbReference type="PROSITE" id="PS00107">
    <property type="entry name" value="PROTEIN_KINASE_ATP"/>
    <property type="match status" value="1"/>
</dbReference>
<evidence type="ECO:0000256" key="14">
    <source>
        <dbReference type="ARBA" id="ARBA00048679"/>
    </source>
</evidence>
<dbReference type="Proteomes" id="UP000186817">
    <property type="component" value="Unassembled WGS sequence"/>
</dbReference>
<dbReference type="InterPro" id="IPR011009">
    <property type="entry name" value="Kinase-like_dom_sf"/>
</dbReference>
<keyword evidence="10" id="KW-0106">Calcium</keyword>
<feature type="domain" description="Protein kinase" evidence="17">
    <location>
        <begin position="45"/>
        <end position="305"/>
    </location>
</feature>
<dbReference type="PROSITE" id="PS50011">
    <property type="entry name" value="PROTEIN_KINASE_DOM"/>
    <property type="match status" value="1"/>
</dbReference>
<dbReference type="SMART" id="SM00220">
    <property type="entry name" value="S_TKc"/>
    <property type="match status" value="1"/>
</dbReference>
<dbReference type="PANTHER" id="PTHR24347">
    <property type="entry name" value="SERINE/THREONINE-PROTEIN KINASE"/>
    <property type="match status" value="1"/>
</dbReference>
<sequence length="627" mass="67819">MGAALAAACARVEQPAATGDQTEGLQAFDRALLAQVKKGKLEDNYEMLEELGSGSFGVVSRARDIRTKAVSMATYVAVKTIPKKKISDPKTVKDEFNVLRQLDHAHICKAYECYEDRRHIYLVMDICAGGTLLESLCVQQRFPEPDAAKIMRQTLSALSYLHQANFIFRDLKTENIMFAKPVQDGEVGNIKLIDFGLCCPFRPGAKITRAAGTPYSVAPELVTAPVQYDQRCDSWSAGVVMFIILSGQYPFSGKTKEELLHKIRKEPVSFKSARWKKITKGVRLLPTVKRLDHISVLRFRCERALQNSEATDIPQVQDGFQRKLVTRAGFRTTADDRADQAKLGAFYPRVGSPLLCEAPRKQQRRPDGMDVTGKDNCDMECDASNADAEHRDEGSGTQKMGPLEVCQLVPVASQSSAVSGGISTTCSTAAGSGVDGLPQGQRLASVDFKNQPSRPAAHLVPNTLCPARPPAEALSRSSSVPSGRGKRGPSQAAADGASLFLSDQTKGAHFGTMPRDVEVLPQSLGPGPARYDSSTAAFKTSGRVSFGMPKFNAEPRRTMEGMYVRGWSGPGVGKYNPPLRSRSRGGSFTRAARWGSRSAGGLPGALPSPSPGPMSYKPNHAALSTVH</sequence>
<dbReference type="Gene3D" id="1.10.510.10">
    <property type="entry name" value="Transferase(Phosphotransferase) domain 1"/>
    <property type="match status" value="1"/>
</dbReference>
<dbReference type="GO" id="GO:0046872">
    <property type="term" value="F:metal ion binding"/>
    <property type="evidence" value="ECO:0007669"/>
    <property type="project" value="UniProtKB-KW"/>
</dbReference>
<evidence type="ECO:0000256" key="4">
    <source>
        <dbReference type="ARBA" id="ARBA00022527"/>
    </source>
</evidence>
<proteinExistence type="inferred from homology"/>
<comment type="cofactor">
    <cofactor evidence="1">
        <name>Mg(2+)</name>
        <dbReference type="ChEBI" id="CHEBI:18420"/>
    </cofactor>
</comment>
<dbReference type="Pfam" id="PF00069">
    <property type="entry name" value="Pkinase"/>
    <property type="match status" value="1"/>
</dbReference>
<dbReference type="OMA" id="HEYANSP"/>
<dbReference type="FunFam" id="3.30.200.20:FF:000315">
    <property type="entry name" value="Calcium-dependent protein kinase 3"/>
    <property type="match status" value="1"/>
</dbReference>
<evidence type="ECO:0000259" key="17">
    <source>
        <dbReference type="PROSITE" id="PS50011"/>
    </source>
</evidence>
<comment type="catalytic activity">
    <reaction evidence="13">
        <text>L-threonyl-[protein] + ATP = O-phospho-L-threonyl-[protein] + ADP + H(+)</text>
        <dbReference type="Rhea" id="RHEA:46608"/>
        <dbReference type="Rhea" id="RHEA-COMP:11060"/>
        <dbReference type="Rhea" id="RHEA-COMP:11605"/>
        <dbReference type="ChEBI" id="CHEBI:15378"/>
        <dbReference type="ChEBI" id="CHEBI:30013"/>
        <dbReference type="ChEBI" id="CHEBI:30616"/>
        <dbReference type="ChEBI" id="CHEBI:61977"/>
        <dbReference type="ChEBI" id="CHEBI:456216"/>
        <dbReference type="EC" id="2.7.11.1"/>
    </reaction>
</comment>
<keyword evidence="5" id="KW-0808">Transferase</keyword>
<comment type="caution">
    <text evidence="18">The sequence shown here is derived from an EMBL/GenBank/DDBJ whole genome shotgun (WGS) entry which is preliminary data.</text>
</comment>
<evidence type="ECO:0000256" key="2">
    <source>
        <dbReference type="ARBA" id="ARBA00011245"/>
    </source>
</evidence>
<evidence type="ECO:0000313" key="19">
    <source>
        <dbReference type="Proteomes" id="UP000186817"/>
    </source>
</evidence>
<evidence type="ECO:0000313" key="18">
    <source>
        <dbReference type="EMBL" id="OLP97613.1"/>
    </source>
</evidence>
<dbReference type="OrthoDB" id="422811at2759"/>
<dbReference type="GO" id="GO:0004674">
    <property type="term" value="F:protein serine/threonine kinase activity"/>
    <property type="evidence" value="ECO:0007669"/>
    <property type="project" value="UniProtKB-KW"/>
</dbReference>
<evidence type="ECO:0000256" key="12">
    <source>
        <dbReference type="ARBA" id="ARBA00024334"/>
    </source>
</evidence>
<evidence type="ECO:0000256" key="16">
    <source>
        <dbReference type="SAM" id="MobiDB-lite"/>
    </source>
</evidence>
<dbReference type="EC" id="2.7.11.1" evidence="3"/>
<dbReference type="AlphaFoldDB" id="A0A1Q9DR20"/>
<evidence type="ECO:0000256" key="10">
    <source>
        <dbReference type="ARBA" id="ARBA00022837"/>
    </source>
</evidence>
<evidence type="ECO:0000256" key="15">
    <source>
        <dbReference type="PROSITE-ProRule" id="PRU10141"/>
    </source>
</evidence>
<evidence type="ECO:0000256" key="11">
    <source>
        <dbReference type="ARBA" id="ARBA00022840"/>
    </source>
</evidence>
<evidence type="ECO:0000256" key="9">
    <source>
        <dbReference type="ARBA" id="ARBA00022777"/>
    </source>
</evidence>
<keyword evidence="7" id="KW-0677">Repeat</keyword>
<keyword evidence="11 15" id="KW-0067">ATP-binding</keyword>
<comment type="similarity">
    <text evidence="12">Belongs to the protein kinase superfamily. Ser/Thr protein kinase family. CDPK subfamily.</text>
</comment>
<evidence type="ECO:0000256" key="3">
    <source>
        <dbReference type="ARBA" id="ARBA00012513"/>
    </source>
</evidence>
<dbReference type="InterPro" id="IPR017441">
    <property type="entry name" value="Protein_kinase_ATP_BS"/>
</dbReference>
<gene>
    <name evidence="18" type="primary">CPK2</name>
    <name evidence="18" type="ORF">AK812_SmicGene20052</name>
</gene>
<keyword evidence="6" id="KW-0479">Metal-binding</keyword>
<accession>A0A1Q9DR20</accession>
<dbReference type="FunFam" id="1.10.510.10:FF:000571">
    <property type="entry name" value="Maternal embryonic leucine zipper kinase"/>
    <property type="match status" value="1"/>
</dbReference>
<feature type="region of interest" description="Disordered" evidence="16">
    <location>
        <begin position="575"/>
        <end position="627"/>
    </location>
</feature>
<evidence type="ECO:0000256" key="13">
    <source>
        <dbReference type="ARBA" id="ARBA00047899"/>
    </source>
</evidence>
<organism evidence="18 19">
    <name type="scientific">Symbiodinium microadriaticum</name>
    <name type="common">Dinoflagellate</name>
    <name type="synonym">Zooxanthella microadriatica</name>
    <dbReference type="NCBI Taxonomy" id="2951"/>
    <lineage>
        <taxon>Eukaryota</taxon>
        <taxon>Sar</taxon>
        <taxon>Alveolata</taxon>
        <taxon>Dinophyceae</taxon>
        <taxon>Suessiales</taxon>
        <taxon>Symbiodiniaceae</taxon>
        <taxon>Symbiodinium</taxon>
    </lineage>
</organism>
<protein>
    <recommendedName>
        <fullName evidence="3">non-specific serine/threonine protein kinase</fullName>
        <ecNumber evidence="3">2.7.11.1</ecNumber>
    </recommendedName>
</protein>
<comment type="subunit">
    <text evidence="2">Monomer.</text>
</comment>
<feature type="binding site" evidence="15">
    <location>
        <position position="84"/>
    </location>
    <ligand>
        <name>ATP</name>
        <dbReference type="ChEBI" id="CHEBI:30616"/>
    </ligand>
</feature>
<keyword evidence="19" id="KW-1185">Reference proteome</keyword>
<comment type="catalytic activity">
    <reaction evidence="14">
        <text>L-seryl-[protein] + ATP = O-phospho-L-seryl-[protein] + ADP + H(+)</text>
        <dbReference type="Rhea" id="RHEA:17989"/>
        <dbReference type="Rhea" id="RHEA-COMP:9863"/>
        <dbReference type="Rhea" id="RHEA-COMP:11604"/>
        <dbReference type="ChEBI" id="CHEBI:15378"/>
        <dbReference type="ChEBI" id="CHEBI:29999"/>
        <dbReference type="ChEBI" id="CHEBI:30616"/>
        <dbReference type="ChEBI" id="CHEBI:83421"/>
        <dbReference type="ChEBI" id="CHEBI:456216"/>
        <dbReference type="EC" id="2.7.11.1"/>
    </reaction>
</comment>
<evidence type="ECO:0000256" key="7">
    <source>
        <dbReference type="ARBA" id="ARBA00022737"/>
    </source>
</evidence>
<evidence type="ECO:0000256" key="1">
    <source>
        <dbReference type="ARBA" id="ARBA00001946"/>
    </source>
</evidence>
<dbReference type="SUPFAM" id="SSF56112">
    <property type="entry name" value="Protein kinase-like (PK-like)"/>
    <property type="match status" value="1"/>
</dbReference>
<evidence type="ECO:0000256" key="5">
    <source>
        <dbReference type="ARBA" id="ARBA00022679"/>
    </source>
</evidence>
<name>A0A1Q9DR20_SYMMI</name>